<dbReference type="AlphaFoldDB" id="A0A229R814"/>
<dbReference type="Proteomes" id="UP000215563">
    <property type="component" value="Unassembled WGS sequence"/>
</dbReference>
<gene>
    <name evidence="1" type="ORF">CFP75_41330</name>
</gene>
<evidence type="ECO:0000313" key="2">
    <source>
        <dbReference type="Proteomes" id="UP000215563"/>
    </source>
</evidence>
<evidence type="ECO:0000313" key="1">
    <source>
        <dbReference type="EMBL" id="OXM42787.1"/>
    </source>
</evidence>
<organism evidence="1 2">
    <name type="scientific">Amycolatopsis alba DSM 44262</name>
    <dbReference type="NCBI Taxonomy" id="1125972"/>
    <lineage>
        <taxon>Bacteria</taxon>
        <taxon>Bacillati</taxon>
        <taxon>Actinomycetota</taxon>
        <taxon>Actinomycetes</taxon>
        <taxon>Pseudonocardiales</taxon>
        <taxon>Pseudonocardiaceae</taxon>
        <taxon>Amycolatopsis</taxon>
    </lineage>
</organism>
<comment type="caution">
    <text evidence="1">The sequence shown here is derived from an EMBL/GenBank/DDBJ whole genome shotgun (WGS) entry which is preliminary data.</text>
</comment>
<sequence length="202" mass="22762">MSKALARIVGWTSRIEVGFAHAGVLHVWEVTAPWHDALDELTTPARSSRWAPAPRVSDDAEEEKVMELARLVAESPEFRRARYPLRRSVAEQLPALAELRNDPDNGPWMITSVIRAADELVRELAAERAEQLQARQDDLVAELAAHPDYATIRTAEVRLKFLQTWIRDTHTDGLAIETWWLKELVALTAQARKTSGALQLTL</sequence>
<dbReference type="RefSeq" id="WP_020629255.1">
    <property type="nucleotide sequence ID" value="NZ_KB913032.1"/>
</dbReference>
<dbReference type="EMBL" id="NMQU01000179">
    <property type="protein sequence ID" value="OXM42787.1"/>
    <property type="molecule type" value="Genomic_DNA"/>
</dbReference>
<name>A0A229R814_AMYAL</name>
<reference evidence="1 2" key="1">
    <citation type="submission" date="2017-07" db="EMBL/GenBank/DDBJ databases">
        <title>Amycolatopsis alba DSM 44262 Genome sequencing and assembly.</title>
        <authorList>
            <person name="Kaur N."/>
            <person name="Mayilraj S."/>
        </authorList>
    </citation>
    <scope>NUCLEOTIDE SEQUENCE [LARGE SCALE GENOMIC DNA]</scope>
    <source>
        <strain evidence="1 2">DSM 44262</strain>
    </source>
</reference>
<keyword evidence="2" id="KW-1185">Reference proteome</keyword>
<protein>
    <submittedName>
        <fullName evidence="1">Uncharacterized protein</fullName>
    </submittedName>
</protein>
<proteinExistence type="predicted"/>
<accession>A0A229R814</accession>
<dbReference type="OrthoDB" id="3340672at2"/>